<evidence type="ECO:0000256" key="1">
    <source>
        <dbReference type="SAM" id="MobiDB-lite"/>
    </source>
</evidence>
<proteinExistence type="predicted"/>
<gene>
    <name evidence="2" type="ORF">MF672_045580</name>
</gene>
<keyword evidence="3" id="KW-1185">Reference proteome</keyword>
<dbReference type="Proteomes" id="UP001317259">
    <property type="component" value="Unassembled WGS sequence"/>
</dbReference>
<evidence type="ECO:0000313" key="2">
    <source>
        <dbReference type="EMBL" id="MCK2221028.1"/>
    </source>
</evidence>
<protein>
    <submittedName>
        <fullName evidence="2">Uncharacterized protein</fullName>
    </submittedName>
</protein>
<sequence length="77" mass="7711">MIDAGDVPPGAPGTRSSAAAVAPRPRHTSSAGSQRSDDAARTRQGAPAATTSAPVSTRPAPIAQPEPVTPTRSSRPE</sequence>
<name>A0ABT0G9G0_9ACTN</name>
<feature type="compositionally biased region" description="Low complexity" evidence="1">
    <location>
        <begin position="46"/>
        <end position="61"/>
    </location>
</feature>
<feature type="region of interest" description="Disordered" evidence="1">
    <location>
        <begin position="1"/>
        <end position="77"/>
    </location>
</feature>
<reference evidence="2 3" key="1">
    <citation type="submission" date="2022-04" db="EMBL/GenBank/DDBJ databases">
        <title>Genome draft of Actinomadura sp. ATCC 31491.</title>
        <authorList>
            <person name="Shi X."/>
            <person name="Du Y."/>
        </authorList>
    </citation>
    <scope>NUCLEOTIDE SEQUENCE [LARGE SCALE GENOMIC DNA]</scope>
    <source>
        <strain evidence="2 3">ATCC 31491</strain>
    </source>
</reference>
<evidence type="ECO:0000313" key="3">
    <source>
        <dbReference type="Proteomes" id="UP001317259"/>
    </source>
</evidence>
<dbReference type="RefSeq" id="WP_247815781.1">
    <property type="nucleotide sequence ID" value="NZ_JAKRKC020000003.1"/>
</dbReference>
<organism evidence="2 3">
    <name type="scientific">Actinomadura luzonensis</name>
    <dbReference type="NCBI Taxonomy" id="2805427"/>
    <lineage>
        <taxon>Bacteria</taxon>
        <taxon>Bacillati</taxon>
        <taxon>Actinomycetota</taxon>
        <taxon>Actinomycetes</taxon>
        <taxon>Streptosporangiales</taxon>
        <taxon>Thermomonosporaceae</taxon>
        <taxon>Actinomadura</taxon>
    </lineage>
</organism>
<accession>A0ABT0G9G0</accession>
<comment type="caution">
    <text evidence="2">The sequence shown here is derived from an EMBL/GenBank/DDBJ whole genome shotgun (WGS) entry which is preliminary data.</text>
</comment>
<dbReference type="EMBL" id="JAKRKC020000003">
    <property type="protein sequence ID" value="MCK2221028.1"/>
    <property type="molecule type" value="Genomic_DNA"/>
</dbReference>